<proteinExistence type="predicted"/>
<dbReference type="InterPro" id="IPR041679">
    <property type="entry name" value="DNA2/NAM7-like_C"/>
</dbReference>
<dbReference type="InterPro" id="IPR027417">
    <property type="entry name" value="P-loop_NTPase"/>
</dbReference>
<dbReference type="GO" id="GO:0043186">
    <property type="term" value="C:P granule"/>
    <property type="evidence" value="ECO:0007669"/>
    <property type="project" value="TreeGrafter"/>
</dbReference>
<evidence type="ECO:0008006" key="4">
    <source>
        <dbReference type="Google" id="ProtNLM"/>
    </source>
</evidence>
<dbReference type="Pfam" id="PF13086">
    <property type="entry name" value="AAA_11"/>
    <property type="match status" value="1"/>
</dbReference>
<dbReference type="InterPro" id="IPR047187">
    <property type="entry name" value="SF1_C_Upf1"/>
</dbReference>
<dbReference type="GO" id="GO:0035194">
    <property type="term" value="P:regulatory ncRNA-mediated post-transcriptional gene silencing"/>
    <property type="evidence" value="ECO:0007669"/>
    <property type="project" value="TreeGrafter"/>
</dbReference>
<dbReference type="AlphaFoldDB" id="A0A7S2PN77"/>
<dbReference type="Pfam" id="PF13087">
    <property type="entry name" value="AAA_12"/>
    <property type="match status" value="1"/>
</dbReference>
<evidence type="ECO:0000259" key="1">
    <source>
        <dbReference type="Pfam" id="PF13086"/>
    </source>
</evidence>
<name>A0A7S2PN77_9STRA</name>
<protein>
    <recommendedName>
        <fullName evidence="4">RNA helicase</fullName>
    </recommendedName>
</protein>
<evidence type="ECO:0000259" key="2">
    <source>
        <dbReference type="Pfam" id="PF13087"/>
    </source>
</evidence>
<accession>A0A7S2PN77</accession>
<sequence length="375" mass="41756">MEASVVVCQCFVAGCLGLGSSENDWMQNHFTHLFVDESSQSFECEALVSVLAVGDDCSIVLVGDPKQLSPTVRDPVAARAGLSLSLQERLMGLPLYTDNEHCVMTTLLANYRSHNALLKVPSELFYNGRLKCLASPKISSVCKDFELLEDGENFPMMVYDVSKGKEMSKLDTPSYYNIEECEAVAKLIEALIRSENVSIHAGEVAVITCFRAQVLKMREILRSRNLSSVNVGVVEDFQGQEQKVVLISTVLTHKHERWSSATGGLGFMTDPKRFNVAITRASALCVIVGHVGYLEDSGSYWTALIDYVRRNHGLNGDGNGEALDHYDYEEDYGVSQFIQRVEELNLLGSGYEEDRYELAMRGYFQDAPEWKVILS</sequence>
<feature type="domain" description="DNA2/NAM7 helicase helicase" evidence="1">
    <location>
        <begin position="13"/>
        <end position="72"/>
    </location>
</feature>
<dbReference type="PANTHER" id="PTHR10887">
    <property type="entry name" value="DNA2/NAM7 HELICASE FAMILY"/>
    <property type="match status" value="1"/>
</dbReference>
<dbReference type="SUPFAM" id="SSF52540">
    <property type="entry name" value="P-loop containing nucleoside triphosphate hydrolases"/>
    <property type="match status" value="1"/>
</dbReference>
<dbReference type="InterPro" id="IPR041677">
    <property type="entry name" value="DNA2/NAM7_AAA_11"/>
</dbReference>
<gene>
    <name evidence="3" type="ORF">LDAN0321_LOCUS18587</name>
</gene>
<dbReference type="CDD" id="cd18808">
    <property type="entry name" value="SF1_C_Upf1"/>
    <property type="match status" value="1"/>
</dbReference>
<dbReference type="GO" id="GO:0004386">
    <property type="term" value="F:helicase activity"/>
    <property type="evidence" value="ECO:0007669"/>
    <property type="project" value="InterPro"/>
</dbReference>
<dbReference type="InterPro" id="IPR045055">
    <property type="entry name" value="DNA2/NAM7-like"/>
</dbReference>
<feature type="domain" description="DNA2/NAM7 helicase-like C-terminal" evidence="2">
    <location>
        <begin position="85"/>
        <end position="290"/>
    </location>
</feature>
<dbReference type="Gene3D" id="3.40.50.300">
    <property type="entry name" value="P-loop containing nucleotide triphosphate hydrolases"/>
    <property type="match status" value="2"/>
</dbReference>
<dbReference type="PANTHER" id="PTHR10887:SF322">
    <property type="entry name" value="HELICASE MOV-10"/>
    <property type="match status" value="1"/>
</dbReference>
<evidence type="ECO:0000313" key="3">
    <source>
        <dbReference type="EMBL" id="CAD9606845.1"/>
    </source>
</evidence>
<dbReference type="GO" id="GO:0005829">
    <property type="term" value="C:cytosol"/>
    <property type="evidence" value="ECO:0007669"/>
    <property type="project" value="TreeGrafter"/>
</dbReference>
<dbReference type="EMBL" id="HBGY01029909">
    <property type="protein sequence ID" value="CAD9606845.1"/>
    <property type="molecule type" value="Transcribed_RNA"/>
</dbReference>
<organism evidence="3">
    <name type="scientific">Leptocylindrus danicus</name>
    <dbReference type="NCBI Taxonomy" id="163516"/>
    <lineage>
        <taxon>Eukaryota</taxon>
        <taxon>Sar</taxon>
        <taxon>Stramenopiles</taxon>
        <taxon>Ochrophyta</taxon>
        <taxon>Bacillariophyta</taxon>
        <taxon>Coscinodiscophyceae</taxon>
        <taxon>Chaetocerotophycidae</taxon>
        <taxon>Leptocylindrales</taxon>
        <taxon>Leptocylindraceae</taxon>
        <taxon>Leptocylindrus</taxon>
    </lineage>
</organism>
<reference evidence="3" key="1">
    <citation type="submission" date="2021-01" db="EMBL/GenBank/DDBJ databases">
        <authorList>
            <person name="Corre E."/>
            <person name="Pelletier E."/>
            <person name="Niang G."/>
            <person name="Scheremetjew M."/>
            <person name="Finn R."/>
            <person name="Kale V."/>
            <person name="Holt S."/>
            <person name="Cochrane G."/>
            <person name="Meng A."/>
            <person name="Brown T."/>
            <person name="Cohen L."/>
        </authorList>
    </citation>
    <scope>NUCLEOTIDE SEQUENCE</scope>
    <source>
        <strain evidence="3">B650</strain>
    </source>
</reference>